<name>A0AAD9FV76_PAPLA</name>
<feature type="chain" id="PRO_5041947353" evidence="3">
    <location>
        <begin position="24"/>
        <end position="306"/>
    </location>
</feature>
<dbReference type="GO" id="GO:0005634">
    <property type="term" value="C:nucleus"/>
    <property type="evidence" value="ECO:0007669"/>
    <property type="project" value="TreeGrafter"/>
</dbReference>
<proteinExistence type="predicted"/>
<dbReference type="Pfam" id="PF03959">
    <property type="entry name" value="FSH1"/>
    <property type="match status" value="1"/>
</dbReference>
<dbReference type="InterPro" id="IPR050593">
    <property type="entry name" value="LovG"/>
</dbReference>
<dbReference type="PANTHER" id="PTHR48070:SF6">
    <property type="entry name" value="ESTERASE OVCA2"/>
    <property type="match status" value="1"/>
</dbReference>
<evidence type="ECO:0000256" key="1">
    <source>
        <dbReference type="ARBA" id="ARBA00022801"/>
    </source>
</evidence>
<reference evidence="5" key="1">
    <citation type="submission" date="2023-02" db="EMBL/GenBank/DDBJ databases">
        <title>Identification and recombinant expression of a fungal hydrolase from Papiliotrema laurentii that hydrolyzes apple cutin and clears colloidal polyester polyurethane.</title>
        <authorList>
            <consortium name="DOE Joint Genome Institute"/>
            <person name="Roman V.A."/>
            <person name="Bojanowski C."/>
            <person name="Crable B.R."/>
            <person name="Wagner D.N."/>
            <person name="Hung C.S."/>
            <person name="Nadeau L.J."/>
            <person name="Schratz L."/>
            <person name="Haridas S."/>
            <person name="Pangilinan J."/>
            <person name="Lipzen A."/>
            <person name="Na H."/>
            <person name="Yan M."/>
            <person name="Ng V."/>
            <person name="Grigoriev I.V."/>
            <person name="Spatafora J.W."/>
            <person name="Barlow D."/>
            <person name="Biffinger J."/>
            <person name="Kelley-Loughnane N."/>
            <person name="Varaljay V.A."/>
            <person name="Crookes-Goodson W.J."/>
        </authorList>
    </citation>
    <scope>NUCLEOTIDE SEQUENCE</scope>
    <source>
        <strain evidence="5">5307AH</strain>
    </source>
</reference>
<evidence type="ECO:0000313" key="5">
    <source>
        <dbReference type="EMBL" id="KAK1926866.1"/>
    </source>
</evidence>
<dbReference type="SUPFAM" id="SSF53474">
    <property type="entry name" value="alpha/beta-Hydrolases"/>
    <property type="match status" value="1"/>
</dbReference>
<evidence type="ECO:0000256" key="3">
    <source>
        <dbReference type="SAM" id="SignalP"/>
    </source>
</evidence>
<dbReference type="PANTHER" id="PTHR48070">
    <property type="entry name" value="ESTERASE OVCA2"/>
    <property type="match status" value="1"/>
</dbReference>
<evidence type="ECO:0000259" key="4">
    <source>
        <dbReference type="Pfam" id="PF03959"/>
    </source>
</evidence>
<dbReference type="AlphaFoldDB" id="A0AAD9FV76"/>
<gene>
    <name evidence="5" type="ORF">DB88DRAFT_506980</name>
</gene>
<dbReference type="Gene3D" id="3.40.50.1820">
    <property type="entry name" value="alpha/beta hydrolase"/>
    <property type="match status" value="1"/>
</dbReference>
<dbReference type="GO" id="GO:0005737">
    <property type="term" value="C:cytoplasm"/>
    <property type="evidence" value="ECO:0007669"/>
    <property type="project" value="TreeGrafter"/>
</dbReference>
<dbReference type="Proteomes" id="UP001182556">
    <property type="component" value="Unassembled WGS sequence"/>
</dbReference>
<evidence type="ECO:0000313" key="6">
    <source>
        <dbReference type="Proteomes" id="UP001182556"/>
    </source>
</evidence>
<feature type="domain" description="Serine hydrolase" evidence="4">
    <location>
        <begin position="27"/>
        <end position="226"/>
    </location>
</feature>
<keyword evidence="3" id="KW-0732">Signal</keyword>
<feature type="region of interest" description="Disordered" evidence="2">
    <location>
        <begin position="242"/>
        <end position="306"/>
    </location>
</feature>
<sequence length="306" mass="32903">MVVRVLALCKLISVLDICQVAHLNPPKLGGIRKACKDVEFVFLEPSIVVQKVDMPWASSMDDFDSVATTEEEQQTPETTPRAWWLSSGDRQTYRRFDESVEHIHKALVEQGPFDGVMGFSQGGCMAMIVAALTEKPGLHPKFPAEPSVPKMKFVISVGGFLPAAQSPSFDAYWPLPAHLPVLSVVGRNDTVVPAERSHTLEQGAENYRVEYHEGGHFTPSKASWRHFLNAYITSFAEGGSKGDVGPPSSFGPSGASTPATASATPRSMTPVPKAKSCQPDTAAQPDTAQPDTAQPDIGSSQAAEAE</sequence>
<protein>
    <submittedName>
        <fullName evidence="5">Serine hydrolase-domain-containing protein</fullName>
    </submittedName>
</protein>
<dbReference type="InterPro" id="IPR005645">
    <property type="entry name" value="FSH-like_dom"/>
</dbReference>
<feature type="signal peptide" evidence="3">
    <location>
        <begin position="1"/>
        <end position="23"/>
    </location>
</feature>
<organism evidence="5 6">
    <name type="scientific">Papiliotrema laurentii</name>
    <name type="common">Cryptococcus laurentii</name>
    <dbReference type="NCBI Taxonomy" id="5418"/>
    <lineage>
        <taxon>Eukaryota</taxon>
        <taxon>Fungi</taxon>
        <taxon>Dikarya</taxon>
        <taxon>Basidiomycota</taxon>
        <taxon>Agaricomycotina</taxon>
        <taxon>Tremellomycetes</taxon>
        <taxon>Tremellales</taxon>
        <taxon>Rhynchogastremaceae</taxon>
        <taxon>Papiliotrema</taxon>
    </lineage>
</organism>
<keyword evidence="1 5" id="KW-0378">Hydrolase</keyword>
<dbReference type="InterPro" id="IPR029058">
    <property type="entry name" value="AB_hydrolase_fold"/>
</dbReference>
<evidence type="ECO:0000256" key="2">
    <source>
        <dbReference type="SAM" id="MobiDB-lite"/>
    </source>
</evidence>
<comment type="caution">
    <text evidence="5">The sequence shown here is derived from an EMBL/GenBank/DDBJ whole genome shotgun (WGS) entry which is preliminary data.</text>
</comment>
<feature type="compositionally biased region" description="Low complexity" evidence="2">
    <location>
        <begin position="243"/>
        <end position="270"/>
    </location>
</feature>
<dbReference type="EMBL" id="JAODAN010000001">
    <property type="protein sequence ID" value="KAK1926866.1"/>
    <property type="molecule type" value="Genomic_DNA"/>
</dbReference>
<dbReference type="GO" id="GO:0016787">
    <property type="term" value="F:hydrolase activity"/>
    <property type="evidence" value="ECO:0007669"/>
    <property type="project" value="UniProtKB-KW"/>
</dbReference>
<accession>A0AAD9FV76</accession>
<keyword evidence="6" id="KW-1185">Reference proteome</keyword>
<feature type="compositionally biased region" description="Polar residues" evidence="2">
    <location>
        <begin position="278"/>
        <end position="306"/>
    </location>
</feature>